<gene>
    <name evidence="4 9" type="primary">truA</name>
    <name evidence="9" type="ORF">D1B32_18015</name>
</gene>
<comment type="caution">
    <text evidence="4">Lacks conserved residue(s) required for the propagation of feature annotation.</text>
</comment>
<evidence type="ECO:0000256" key="4">
    <source>
        <dbReference type="HAMAP-Rule" id="MF_00171"/>
    </source>
</evidence>
<dbReference type="HAMAP" id="MF_00171">
    <property type="entry name" value="TruA"/>
    <property type="match status" value="1"/>
</dbReference>
<proteinExistence type="inferred from homology"/>
<dbReference type="Proteomes" id="UP000285456">
    <property type="component" value="Unassembled WGS sequence"/>
</dbReference>
<evidence type="ECO:0000313" key="9">
    <source>
        <dbReference type="EMBL" id="RHW30212.1"/>
    </source>
</evidence>
<dbReference type="GO" id="GO:0160147">
    <property type="term" value="F:tRNA pseudouridine(38-40) synthase activity"/>
    <property type="evidence" value="ECO:0007669"/>
    <property type="project" value="UniProtKB-EC"/>
</dbReference>
<dbReference type="AlphaFoldDB" id="A0A417YBZ9"/>
<dbReference type="EMBL" id="QWEH01000015">
    <property type="protein sequence ID" value="RHW30212.1"/>
    <property type="molecule type" value="Genomic_DNA"/>
</dbReference>
<evidence type="ECO:0000259" key="8">
    <source>
        <dbReference type="Pfam" id="PF01416"/>
    </source>
</evidence>
<dbReference type="PIRSF" id="PIRSF001430">
    <property type="entry name" value="tRNA_psdUrid_synth"/>
    <property type="match status" value="1"/>
</dbReference>
<name>A0A417YBZ9_9BACI</name>
<dbReference type="Gene3D" id="3.30.70.660">
    <property type="entry name" value="Pseudouridine synthase I, catalytic domain, C-terminal subdomain"/>
    <property type="match status" value="1"/>
</dbReference>
<comment type="caution">
    <text evidence="9">The sequence shown here is derived from an EMBL/GenBank/DDBJ whole genome shotgun (WGS) entry which is preliminary data.</text>
</comment>
<feature type="active site" description="Nucleophile" evidence="4 5">
    <location>
        <position position="53"/>
    </location>
</feature>
<feature type="domain" description="Pseudouridine synthase I TruA alpha/beta" evidence="8">
    <location>
        <begin position="146"/>
        <end position="247"/>
    </location>
</feature>
<dbReference type="InterPro" id="IPR020094">
    <property type="entry name" value="TruA/RsuA/RluB/E/F_N"/>
</dbReference>
<dbReference type="PANTHER" id="PTHR11142:SF0">
    <property type="entry name" value="TRNA PSEUDOURIDINE SYNTHASE-LIKE 1"/>
    <property type="match status" value="1"/>
</dbReference>
<keyword evidence="3 4" id="KW-0413">Isomerase</keyword>
<keyword evidence="2 4" id="KW-0819">tRNA processing</keyword>
<evidence type="ECO:0000313" key="10">
    <source>
        <dbReference type="Proteomes" id="UP000285456"/>
    </source>
</evidence>
<dbReference type="InterPro" id="IPR020103">
    <property type="entry name" value="PsdUridine_synth_cat_dom_sf"/>
</dbReference>
<evidence type="ECO:0000256" key="3">
    <source>
        <dbReference type="ARBA" id="ARBA00023235"/>
    </source>
</evidence>
<dbReference type="OrthoDB" id="9811823at2"/>
<dbReference type="PANTHER" id="PTHR11142">
    <property type="entry name" value="PSEUDOURIDYLATE SYNTHASE"/>
    <property type="match status" value="1"/>
</dbReference>
<protein>
    <recommendedName>
        <fullName evidence="4">tRNA pseudouridine synthase A</fullName>
        <ecNumber evidence="4">5.4.99.12</ecNumber>
    </recommendedName>
    <alternativeName>
        <fullName evidence="4">tRNA pseudouridine(38-40) synthase</fullName>
    </alternativeName>
    <alternativeName>
        <fullName evidence="4">tRNA pseudouridylate synthase I</fullName>
    </alternativeName>
    <alternativeName>
        <fullName evidence="4">tRNA-uridine isomerase I</fullName>
    </alternativeName>
</protein>
<dbReference type="Gene3D" id="3.30.70.580">
    <property type="entry name" value="Pseudouridine synthase I, catalytic domain, N-terminal subdomain"/>
    <property type="match status" value="1"/>
</dbReference>
<keyword evidence="10" id="KW-1185">Reference proteome</keyword>
<comment type="catalytic activity">
    <reaction evidence="4 7">
        <text>uridine(38/39/40) in tRNA = pseudouridine(38/39/40) in tRNA</text>
        <dbReference type="Rhea" id="RHEA:22376"/>
        <dbReference type="Rhea" id="RHEA-COMP:10085"/>
        <dbReference type="Rhea" id="RHEA-COMP:10087"/>
        <dbReference type="ChEBI" id="CHEBI:65314"/>
        <dbReference type="ChEBI" id="CHEBI:65315"/>
        <dbReference type="EC" id="5.4.99.12"/>
    </reaction>
</comment>
<accession>A0A417YBZ9</accession>
<dbReference type="SUPFAM" id="SSF55120">
    <property type="entry name" value="Pseudouridine synthase"/>
    <property type="match status" value="1"/>
</dbReference>
<sequence>MPRLKCKIKYDGSRFSGFQRQPQNRTIQGSIEGVLKKMHKGLEIHLQASGRTDTGVHAIGQVIHFDSPYTIPEENWKRAMNTLLPDDIYIDEVEEVSEDFHARYSAKEKEYHYFVWNAEEPNVFKRNYSYNFPYALDMEKMQEGCTYLMGTHDFTTFSSAKSTAKGSKIRTLYQASCQKNGDEIEFVFKGSGFLYNMVRIMVSVLLDIGQGKREPSDIIVLLEKKNRQLVGKTISPQGLYLWNVTYEK</sequence>
<evidence type="ECO:0000256" key="1">
    <source>
        <dbReference type="ARBA" id="ARBA00009375"/>
    </source>
</evidence>
<dbReference type="RefSeq" id="WP_095313501.1">
    <property type="nucleotide sequence ID" value="NZ_PHUT01000016.1"/>
</dbReference>
<evidence type="ECO:0000256" key="5">
    <source>
        <dbReference type="PIRSR" id="PIRSR001430-1"/>
    </source>
</evidence>
<dbReference type="InterPro" id="IPR020097">
    <property type="entry name" value="PsdUridine_synth_TruA_a/b_dom"/>
</dbReference>
<dbReference type="InterPro" id="IPR020095">
    <property type="entry name" value="PsdUridine_synth_TruA_C"/>
</dbReference>
<comment type="similarity">
    <text evidence="1 4 7">Belongs to the tRNA pseudouridine synthase TruA family.</text>
</comment>
<evidence type="ECO:0000256" key="2">
    <source>
        <dbReference type="ARBA" id="ARBA00022694"/>
    </source>
</evidence>
<dbReference type="GO" id="GO:0003723">
    <property type="term" value="F:RNA binding"/>
    <property type="evidence" value="ECO:0007669"/>
    <property type="project" value="InterPro"/>
</dbReference>
<evidence type="ECO:0000256" key="7">
    <source>
        <dbReference type="RuleBase" id="RU003792"/>
    </source>
</evidence>
<comment type="function">
    <text evidence="4">Formation of pseudouridine at positions 38, 39 and 40 in the anticodon stem and loop of transfer RNAs.</text>
</comment>
<dbReference type="EC" id="5.4.99.12" evidence="4"/>
<dbReference type="Pfam" id="PF01416">
    <property type="entry name" value="PseudoU_synth_1"/>
    <property type="match status" value="2"/>
</dbReference>
<feature type="binding site" evidence="4 6">
    <location>
        <position position="111"/>
    </location>
    <ligand>
        <name>substrate</name>
    </ligand>
</feature>
<dbReference type="InterPro" id="IPR001406">
    <property type="entry name" value="PsdUridine_synth_TruA"/>
</dbReference>
<dbReference type="CDD" id="cd02570">
    <property type="entry name" value="PseudoU_synth_EcTruA"/>
    <property type="match status" value="1"/>
</dbReference>
<organism evidence="9 10">
    <name type="scientific">Oceanobacillus profundus</name>
    <dbReference type="NCBI Taxonomy" id="372463"/>
    <lineage>
        <taxon>Bacteria</taxon>
        <taxon>Bacillati</taxon>
        <taxon>Bacillota</taxon>
        <taxon>Bacilli</taxon>
        <taxon>Bacillales</taxon>
        <taxon>Bacillaceae</taxon>
        <taxon>Oceanobacillus</taxon>
    </lineage>
</organism>
<feature type="domain" description="Pseudouridine synthase I TruA alpha/beta" evidence="8">
    <location>
        <begin position="9"/>
        <end position="105"/>
    </location>
</feature>
<dbReference type="GO" id="GO:0031119">
    <property type="term" value="P:tRNA pseudouridine synthesis"/>
    <property type="evidence" value="ECO:0007669"/>
    <property type="project" value="UniProtKB-UniRule"/>
</dbReference>
<dbReference type="FunFam" id="3.30.70.580:FF:000001">
    <property type="entry name" value="tRNA pseudouridine synthase A"/>
    <property type="match status" value="1"/>
</dbReference>
<reference evidence="9 10" key="1">
    <citation type="journal article" date="2007" name="Int. J. Syst. Evol. Microbiol.">
        <title>Oceanobacillus profundus sp. nov., isolated from a deep-sea sediment core.</title>
        <authorList>
            <person name="Kim Y.G."/>
            <person name="Choi D.H."/>
            <person name="Hyun S."/>
            <person name="Cho B.C."/>
        </authorList>
    </citation>
    <scope>NUCLEOTIDE SEQUENCE [LARGE SCALE GENOMIC DNA]</scope>
    <source>
        <strain evidence="9 10">DSM 18246</strain>
    </source>
</reference>
<dbReference type="NCBIfam" id="TIGR00071">
    <property type="entry name" value="hisT_truA"/>
    <property type="match status" value="1"/>
</dbReference>
<comment type="subunit">
    <text evidence="4">Homodimer.</text>
</comment>
<evidence type="ECO:0000256" key="6">
    <source>
        <dbReference type="PIRSR" id="PIRSR001430-2"/>
    </source>
</evidence>